<dbReference type="PANTHER" id="PTHR11777:SF9">
    <property type="entry name" value="ALANINE--TRNA LIGASE, CYTOPLASMIC"/>
    <property type="match status" value="1"/>
</dbReference>
<dbReference type="EMBL" id="JPQZ01000001">
    <property type="protein sequence ID" value="KKO76640.1"/>
    <property type="molecule type" value="Genomic_DNA"/>
</dbReference>
<feature type="binding site" evidence="12">
    <location>
        <position position="696"/>
    </location>
    <ligand>
        <name>Zn(2+)</name>
        <dbReference type="ChEBI" id="CHEBI:29105"/>
    </ligand>
</feature>
<feature type="binding site" evidence="12">
    <location>
        <position position="595"/>
    </location>
    <ligand>
        <name>Zn(2+)</name>
        <dbReference type="ChEBI" id="CHEBI:29105"/>
    </ligand>
</feature>
<keyword evidence="12" id="KW-0963">Cytoplasm</keyword>
<dbReference type="SUPFAM" id="SSF55186">
    <property type="entry name" value="ThrRS/AlaRS common domain"/>
    <property type="match status" value="1"/>
</dbReference>
<evidence type="ECO:0000256" key="7">
    <source>
        <dbReference type="ARBA" id="ARBA00022840"/>
    </source>
</evidence>
<dbReference type="PROSITE" id="PS50860">
    <property type="entry name" value="AA_TRNA_LIGASE_II_ALA"/>
    <property type="match status" value="1"/>
</dbReference>
<dbReference type="VEuPathDB" id="MicrosporidiaDB:AAJ76_100051557"/>
<dbReference type="InterPro" id="IPR012947">
    <property type="entry name" value="tRNA_SAD"/>
</dbReference>
<feature type="domain" description="Alanyl-transfer RNA synthetases family profile" evidence="13">
    <location>
        <begin position="4"/>
        <end position="735"/>
    </location>
</feature>
<dbReference type="Gene3D" id="3.30.930.10">
    <property type="entry name" value="Bira Bifunctional Protein, Domain 2"/>
    <property type="match status" value="1"/>
</dbReference>
<dbReference type="SUPFAM" id="SSF101353">
    <property type="entry name" value="Putative anticodon-binding domain of alanyl-tRNA synthetase (AlaRS)"/>
    <property type="match status" value="1"/>
</dbReference>
<dbReference type="Proteomes" id="UP000034350">
    <property type="component" value="Unassembled WGS sequence"/>
</dbReference>
<evidence type="ECO:0000259" key="13">
    <source>
        <dbReference type="PROSITE" id="PS50860"/>
    </source>
</evidence>
<dbReference type="InterPro" id="IPR050058">
    <property type="entry name" value="Ala-tRNA_ligase"/>
</dbReference>
<comment type="caution">
    <text evidence="14">The sequence shown here is derived from an EMBL/GenBank/DDBJ whole genome shotgun (WGS) entry which is preliminary data.</text>
</comment>
<dbReference type="GO" id="GO:0070143">
    <property type="term" value="P:mitochondrial alanyl-tRNA aminoacylation"/>
    <property type="evidence" value="ECO:0007669"/>
    <property type="project" value="UniProtKB-UniRule"/>
</dbReference>
<dbReference type="GO" id="GO:0005739">
    <property type="term" value="C:mitochondrion"/>
    <property type="evidence" value="ECO:0007669"/>
    <property type="project" value="UniProtKB-SubCell"/>
</dbReference>
<evidence type="ECO:0000256" key="4">
    <source>
        <dbReference type="ARBA" id="ARBA00022723"/>
    </source>
</evidence>
<evidence type="ECO:0000256" key="11">
    <source>
        <dbReference type="ARBA" id="ARBA00048300"/>
    </source>
</evidence>
<dbReference type="SUPFAM" id="SSF55681">
    <property type="entry name" value="Class II aaRS and biotin synthetases"/>
    <property type="match status" value="1"/>
</dbReference>
<dbReference type="FunFam" id="3.30.930.10:FF:000011">
    <property type="entry name" value="Alanine--tRNA ligase, cytoplasmic"/>
    <property type="match status" value="1"/>
</dbReference>
<dbReference type="CDD" id="cd00673">
    <property type="entry name" value="AlaRS_core"/>
    <property type="match status" value="1"/>
</dbReference>
<dbReference type="HAMAP" id="MF_00036_B">
    <property type="entry name" value="Ala_tRNA_synth_B"/>
    <property type="match status" value="1"/>
</dbReference>
<keyword evidence="2 12" id="KW-0820">tRNA-binding</keyword>
<dbReference type="Pfam" id="PF01411">
    <property type="entry name" value="tRNA-synt_2c"/>
    <property type="match status" value="1"/>
</dbReference>
<dbReference type="NCBIfam" id="TIGR00344">
    <property type="entry name" value="alaS"/>
    <property type="match status" value="1"/>
</dbReference>
<evidence type="ECO:0000256" key="12">
    <source>
        <dbReference type="HAMAP-Rule" id="MF_03133"/>
    </source>
</evidence>
<evidence type="ECO:0000256" key="3">
    <source>
        <dbReference type="ARBA" id="ARBA00022598"/>
    </source>
</evidence>
<dbReference type="Pfam" id="PF07973">
    <property type="entry name" value="tRNA_SAD"/>
    <property type="match status" value="1"/>
</dbReference>
<comment type="subunit">
    <text evidence="12">Monomer.</text>
</comment>
<dbReference type="FunFam" id="3.30.980.10:FF:000004">
    <property type="entry name" value="Alanine--tRNA ligase, cytoplasmic"/>
    <property type="match status" value="1"/>
</dbReference>
<dbReference type="GO" id="GO:0005524">
    <property type="term" value="F:ATP binding"/>
    <property type="evidence" value="ECO:0007669"/>
    <property type="project" value="UniProtKB-UniRule"/>
</dbReference>
<dbReference type="InterPro" id="IPR018164">
    <property type="entry name" value="Ala-tRNA-synth_IIc_N"/>
</dbReference>
<dbReference type="InterPro" id="IPR018165">
    <property type="entry name" value="Ala-tRNA-synth_IIc_core"/>
</dbReference>
<comment type="cofactor">
    <cofactor evidence="12">
        <name>Zn(2+)</name>
        <dbReference type="ChEBI" id="CHEBI:29105"/>
    </cofactor>
    <text evidence="12">Binds 1 zinc ion per subunit.</text>
</comment>
<dbReference type="InterPro" id="IPR009000">
    <property type="entry name" value="Transl_B-barrel_sf"/>
</dbReference>
<dbReference type="InterPro" id="IPR002318">
    <property type="entry name" value="Ala-tRNA-lgiase_IIc"/>
</dbReference>
<dbReference type="GO" id="GO:0002161">
    <property type="term" value="F:aminoacyl-tRNA deacylase activity"/>
    <property type="evidence" value="ECO:0007669"/>
    <property type="project" value="TreeGrafter"/>
</dbReference>
<comment type="similarity">
    <text evidence="1">Belongs to the class-II aminoacyl-tRNA synthetase family. Alax-L subfamily.</text>
</comment>
<dbReference type="Gene3D" id="2.40.30.130">
    <property type="match status" value="1"/>
</dbReference>
<dbReference type="PANTHER" id="PTHR11777">
    <property type="entry name" value="ALANYL-TRNA SYNTHETASE"/>
    <property type="match status" value="1"/>
</dbReference>
<dbReference type="PRINTS" id="PR00980">
    <property type="entry name" value="TRNASYNTHALA"/>
</dbReference>
<dbReference type="VEuPathDB" id="MicrosporidiaDB:G9O61_00g001920"/>
<comment type="domain">
    <text evidence="12">Consists of three domains; the N-terminal catalytic domain, the editing domain and the C-terminal C-Ala domain. The editing domain removes incorrectly charged amino acids, while the C-Ala domain, along with tRNA(Ala), serves as a bridge to cooperatively bring together the editing and aminoacylation centers thus stimulating deacylation of misacylated tRNAs.</text>
</comment>
<dbReference type="GO" id="GO:0008270">
    <property type="term" value="F:zinc ion binding"/>
    <property type="evidence" value="ECO:0007669"/>
    <property type="project" value="UniProtKB-UniRule"/>
</dbReference>
<accession>A0A0F9WJC9</accession>
<keyword evidence="5 12" id="KW-0547">Nucleotide-binding</keyword>
<comment type="subcellular location">
    <subcellularLocation>
        <location evidence="12">Mitochondrion</location>
    </subcellularLocation>
    <subcellularLocation>
        <location evidence="12">Cytoplasm</location>
    </subcellularLocation>
</comment>
<proteinExistence type="inferred from homology"/>
<keyword evidence="15" id="KW-1185">Reference proteome</keyword>
<protein>
    <recommendedName>
        <fullName evidence="12">Alanine--tRNA ligase</fullName>
        <ecNumber evidence="12">6.1.1.7</ecNumber>
    </recommendedName>
    <alternativeName>
        <fullName evidence="12">Alanyl-tRNA synthetase</fullName>
        <shortName evidence="12">AlaRS</shortName>
    </alternativeName>
</protein>
<sequence length="892" mass="104052">MVEYTVKKLKRAFFSYFKSKGHEIIKSSSVIPSNDPSLLFTNSGMVQFKNILMGQETNLKRACSIQRCIRAGGKHNDLDDVGKDTYHHTFFEMMGNWSFGDYFKKEAIEYAWDFLVNILKLEQDRLYVTYYKDMDSESYNIWKEFLPSERIIEADKNDNFWEMGDTGPCGPCTEIHYDRIGGRDASRLVNQDDPDVIEIWNIVFIEYNRTPTGLEPLERKCIDTGIGFERLLSILNNVKSNYLTNCFIPIIKNIENMTDKKYEDKLTIEDTAFRAVSDHCRTIAVCLIDNVEFSNEGQGYVLRRILRRAVRYAHDILKMQRGDIGNLVKEILKEMLLEILENDDGEIDHNLYDTKIKKGILDVNREEDKFLETLQKGLERFKKMSMNSQIISSEEIFRLYDTYGFPTDLVQMLAEEHNVKLDFSKFEECKEKARELSKKINNEITEIILSDVSVTDDQFKYTENGISGRLQFFTLEKKIIKFNVINDDISSSLESICNISENNPKFFNLPPENTRIGMVFDRTCFYSESGGQIGDTGLITFYEDNVEVGRFIVDDCKKVNGYVLHYGKLQGKVTLYANLEYDDRSDIERNHTGTHLFNYFLRKEINTMQRGSLVAKNKFRFDFEGHKIDLQKVEDNINLCIQQNLPVTIKFMPKEDLLKEENLIYMKNEEYPSIVRMICIGKLENPEIRELCGGCHVKNTGDLYKLKIISESSISSNVRRVIGITGNEVRKAEKKIEEIKLKVDNGEVVHLDKSLPLFERLRLEAKVKENIEVITKAKKENFTKNLKNLKMIIAVTRDTPVKYEQKILYEYQTLDYETKKDILKNIGNFIKLFKEDEDFLLWGKCEDFVHGYVKQTNSEEIRDKFKDGFFLMKNGILQFSFKTDKNVKLLFN</sequence>
<dbReference type="InterPro" id="IPR023033">
    <property type="entry name" value="Ala_tRNA_ligase_euk/bac"/>
</dbReference>
<comment type="catalytic activity">
    <reaction evidence="11 12">
        <text>tRNA(Ala) + L-alanine + ATP = L-alanyl-tRNA(Ala) + AMP + diphosphate</text>
        <dbReference type="Rhea" id="RHEA:12540"/>
        <dbReference type="Rhea" id="RHEA-COMP:9657"/>
        <dbReference type="Rhea" id="RHEA-COMP:9923"/>
        <dbReference type="ChEBI" id="CHEBI:30616"/>
        <dbReference type="ChEBI" id="CHEBI:33019"/>
        <dbReference type="ChEBI" id="CHEBI:57972"/>
        <dbReference type="ChEBI" id="CHEBI:78442"/>
        <dbReference type="ChEBI" id="CHEBI:78497"/>
        <dbReference type="ChEBI" id="CHEBI:456215"/>
        <dbReference type="EC" id="6.1.1.7"/>
    </reaction>
</comment>
<evidence type="ECO:0000256" key="10">
    <source>
        <dbReference type="ARBA" id="ARBA00023146"/>
    </source>
</evidence>
<organism evidence="14 15">
    <name type="scientific">Vairimorpha ceranae</name>
    <dbReference type="NCBI Taxonomy" id="40302"/>
    <lineage>
        <taxon>Eukaryota</taxon>
        <taxon>Fungi</taxon>
        <taxon>Fungi incertae sedis</taxon>
        <taxon>Microsporidia</taxon>
        <taxon>Nosematidae</taxon>
        <taxon>Vairimorpha</taxon>
    </lineage>
</organism>
<dbReference type="EC" id="6.1.1.7" evidence="12"/>
<keyword evidence="4 12" id="KW-0479">Metal-binding</keyword>
<keyword evidence="9 12" id="KW-0648">Protein biosynthesis</keyword>
<keyword evidence="3 12" id="KW-0436">Ligase</keyword>
<evidence type="ECO:0000256" key="8">
    <source>
        <dbReference type="ARBA" id="ARBA00022884"/>
    </source>
</evidence>
<dbReference type="VEuPathDB" id="MicrosporidiaDB:NCER_101964"/>
<reference evidence="14 15" key="1">
    <citation type="journal article" date="2015" name="Environ. Microbiol.">
        <title>Genome analyses suggest the presence of polyploidy and recent human-driven expansions in eight global populations of the honeybee pathogen Nosema ceranae.</title>
        <authorList>
            <person name="Pelin A."/>
            <person name="Selman M."/>
            <person name="Aris-Brosou S."/>
            <person name="Farinelli L."/>
            <person name="Corradi N."/>
        </authorList>
    </citation>
    <scope>NUCLEOTIDE SEQUENCE [LARGE SCALE GENOMIC DNA]</scope>
    <source>
        <strain evidence="14 15">PA08 1199</strain>
    </source>
</reference>
<gene>
    <name evidence="12" type="primary">ALA1</name>
    <name evidence="14" type="ORF">AAJ76_100051557</name>
</gene>
<evidence type="ECO:0000256" key="9">
    <source>
        <dbReference type="ARBA" id="ARBA00022917"/>
    </source>
</evidence>
<evidence type="ECO:0000256" key="2">
    <source>
        <dbReference type="ARBA" id="ARBA00022555"/>
    </source>
</evidence>
<keyword evidence="8 12" id="KW-0694">RNA-binding</keyword>
<keyword evidence="6 12" id="KW-0862">Zinc</keyword>
<feature type="binding site" evidence="12">
    <location>
        <position position="692"/>
    </location>
    <ligand>
        <name>Zn(2+)</name>
        <dbReference type="ChEBI" id="CHEBI:29105"/>
    </ligand>
</feature>
<keyword evidence="12" id="KW-0496">Mitochondrion</keyword>
<feature type="binding site" evidence="12">
    <location>
        <position position="591"/>
    </location>
    <ligand>
        <name>Zn(2+)</name>
        <dbReference type="ChEBI" id="CHEBI:29105"/>
    </ligand>
</feature>
<evidence type="ECO:0000256" key="1">
    <source>
        <dbReference type="ARBA" id="ARBA00008429"/>
    </source>
</evidence>
<evidence type="ECO:0000313" key="15">
    <source>
        <dbReference type="Proteomes" id="UP000034350"/>
    </source>
</evidence>
<dbReference type="SMART" id="SM00863">
    <property type="entry name" value="tRNA_SAD"/>
    <property type="match status" value="1"/>
</dbReference>
<evidence type="ECO:0000256" key="5">
    <source>
        <dbReference type="ARBA" id="ARBA00022741"/>
    </source>
</evidence>
<dbReference type="Gene3D" id="3.30.980.10">
    <property type="entry name" value="Threonyl-trna Synthetase, Chain A, domain 2"/>
    <property type="match status" value="1"/>
</dbReference>
<dbReference type="InterPro" id="IPR045864">
    <property type="entry name" value="aa-tRNA-synth_II/BPL/LPL"/>
</dbReference>
<evidence type="ECO:0000313" key="14">
    <source>
        <dbReference type="EMBL" id="KKO76640.1"/>
    </source>
</evidence>
<dbReference type="AlphaFoldDB" id="A0A0F9WJC9"/>
<name>A0A0F9WJC9_9MICR</name>
<dbReference type="OrthoDB" id="2423964at2759"/>
<dbReference type="SUPFAM" id="SSF50447">
    <property type="entry name" value="Translation proteins"/>
    <property type="match status" value="1"/>
</dbReference>
<dbReference type="GO" id="GO:0004813">
    <property type="term" value="F:alanine-tRNA ligase activity"/>
    <property type="evidence" value="ECO:0007669"/>
    <property type="project" value="UniProtKB-UniRule"/>
</dbReference>
<dbReference type="GO" id="GO:0000049">
    <property type="term" value="F:tRNA binding"/>
    <property type="evidence" value="ECO:0007669"/>
    <property type="project" value="UniProtKB-KW"/>
</dbReference>
<dbReference type="InterPro" id="IPR018163">
    <property type="entry name" value="Thr/Ala-tRNA-synth_IIc_edit"/>
</dbReference>
<dbReference type="InterPro" id="IPR018162">
    <property type="entry name" value="Ala-tRNA-ligase_IIc_anticod-bd"/>
</dbReference>
<keyword evidence="7 12" id="KW-0067">ATP-binding</keyword>
<keyword evidence="10 12" id="KW-0030">Aminoacyl-tRNA synthetase</keyword>
<comment type="function">
    <text evidence="12">Catalyzes the attachment of alanine to tRNA(Ala) in a two-step reaction: alanine is first activated by ATP to form Ala-AMP and then transferred to the acceptor end of tRNA(Ala). Also edits incorrectly charged tRNA(Ala) via its editing domain.</text>
</comment>
<evidence type="ECO:0000256" key="6">
    <source>
        <dbReference type="ARBA" id="ARBA00022833"/>
    </source>
</evidence>